<accession>A0A266Q420</accession>
<dbReference type="Proteomes" id="UP000216101">
    <property type="component" value="Unassembled WGS sequence"/>
</dbReference>
<evidence type="ECO:0000313" key="3">
    <source>
        <dbReference type="EMBL" id="OZY84627.1"/>
    </source>
</evidence>
<keyword evidence="2" id="KW-1133">Transmembrane helix</keyword>
<proteinExistence type="predicted"/>
<feature type="coiled-coil region" evidence="1">
    <location>
        <begin position="42"/>
        <end position="72"/>
    </location>
</feature>
<protein>
    <submittedName>
        <fullName evidence="3">MSHA biogenesis protein MshI</fullName>
    </submittedName>
</protein>
<keyword evidence="1" id="KW-0175">Coiled coil</keyword>
<keyword evidence="2" id="KW-0472">Membrane</keyword>
<dbReference type="RefSeq" id="WP_094985666.1">
    <property type="nucleotide sequence ID" value="NZ_NHNI01000002.1"/>
</dbReference>
<organism evidence="3 4">
    <name type="scientific">Cellvibrio mixtus</name>
    <dbReference type="NCBI Taxonomy" id="39650"/>
    <lineage>
        <taxon>Bacteria</taxon>
        <taxon>Pseudomonadati</taxon>
        <taxon>Pseudomonadota</taxon>
        <taxon>Gammaproteobacteria</taxon>
        <taxon>Cellvibrionales</taxon>
        <taxon>Cellvibrionaceae</taxon>
        <taxon>Cellvibrio</taxon>
    </lineage>
</organism>
<feature type="transmembrane region" description="Helical" evidence="2">
    <location>
        <begin position="21"/>
        <end position="42"/>
    </location>
</feature>
<evidence type="ECO:0000313" key="4">
    <source>
        <dbReference type="Proteomes" id="UP000216101"/>
    </source>
</evidence>
<sequence>MQQINLYLPEFQPNREPLRSIHMLWSIVAFIGLLLVFSGITFNANNERALALENNRQQLEQRKAQLSELEQQRPQSNLADLDGQIVQLQQDLGRREQILSIIANKKLGNNTGYSGHLQALGNQSLETISLQAFSLQQGGSYVEFAGQTSAADQVPLYIQQLRTQAVFAQSAFGVLQIKPDASGVFEFSLAKNNPRNAPVVAKTAVQQLLEANEKAATSTAGGQE</sequence>
<comment type="caution">
    <text evidence="3">The sequence shown here is derived from an EMBL/GenBank/DDBJ whole genome shotgun (WGS) entry which is preliminary data.</text>
</comment>
<gene>
    <name evidence="3" type="ORF">CBP51_15745</name>
</gene>
<keyword evidence="2" id="KW-0812">Transmembrane</keyword>
<dbReference type="EMBL" id="NHNI01000002">
    <property type="protein sequence ID" value="OZY84627.1"/>
    <property type="molecule type" value="Genomic_DNA"/>
</dbReference>
<evidence type="ECO:0000256" key="1">
    <source>
        <dbReference type="SAM" id="Coils"/>
    </source>
</evidence>
<dbReference type="AlphaFoldDB" id="A0A266Q420"/>
<reference evidence="4" key="1">
    <citation type="submission" date="2017-05" db="EMBL/GenBank/DDBJ databases">
        <authorList>
            <person name="Barney B.M."/>
        </authorList>
    </citation>
    <scope>NUCLEOTIDE SEQUENCE [LARGE SCALE GENOMIC DNA]</scope>
    <source>
        <strain evidence="4">PSBB022</strain>
    </source>
</reference>
<evidence type="ECO:0000256" key="2">
    <source>
        <dbReference type="SAM" id="Phobius"/>
    </source>
</evidence>
<keyword evidence="4" id="KW-1185">Reference proteome</keyword>
<name>A0A266Q420_9GAMM</name>